<dbReference type="FunFam" id="3.40.50.300:FF:000332">
    <property type="entry name" value="DNA repair and recombination protein RAD54-like"/>
    <property type="match status" value="1"/>
</dbReference>
<proteinExistence type="predicted"/>
<dbReference type="InterPro" id="IPR049730">
    <property type="entry name" value="SNF2/RAD54-like_C"/>
</dbReference>
<evidence type="ECO:0000256" key="2">
    <source>
        <dbReference type="ARBA" id="ARBA00022801"/>
    </source>
</evidence>
<evidence type="ECO:0000256" key="3">
    <source>
        <dbReference type="ARBA" id="ARBA00022806"/>
    </source>
</evidence>
<gene>
    <name evidence="8" type="ORF">RS030_81242</name>
</gene>
<evidence type="ECO:0000256" key="4">
    <source>
        <dbReference type="ARBA" id="ARBA00022840"/>
    </source>
</evidence>
<evidence type="ECO:0000313" key="8">
    <source>
        <dbReference type="EMBL" id="KAK6587737.1"/>
    </source>
</evidence>
<dbReference type="GO" id="GO:0045003">
    <property type="term" value="P:double-strand break repair via synthesis-dependent strand annealing"/>
    <property type="evidence" value="ECO:0007669"/>
    <property type="project" value="TreeGrafter"/>
</dbReference>
<sequence length="893" mass="100942">MMKVYGSKKGLASENLEHESSGKSTGIVLIRTPIMSMLSVDSGKPLHFKSFVSPMLGHVPGVSEESRKMTLGCRIPRDSTFCNTLKQTSFKLTHKLEENIIKNDNLCEKFNINPLVLWSSQDENGNVNRKIEVDPMLTKWLREHQRQGVMFIFECLMGLRDFNGNGCILADDMGLGKTLQSITILWTLLNQGFDDKPSVRKAVVVCPASLVKNWASEIDKWLQGKCKCTAVAERDREKVISSFAGFKYDMNSRILIASYETFRMHVEQLDNVPIDLVICDEAHRLKNDRTKTAISINNLPAKKRLLLSGTPIQNDLVEFYSLVSLANPQVLGDVTQFKKLYANPILEGREPDATECQQELAAQRLMELSNITNHFILRRANTLLAKVLPPKIILNIFCNLTPIQSYLYKKFLRSSTCKKILGSENNLSNSNNSSGITGQVLSSIQSLMKLCNHPLLIRPKNNGGFGKGFEGCEKYFEMMHGKNYNSTNEYSHEYCDNNKKNATLSTNLRNSRSGFNSKPNLSGKFYLLSRLLFHIRSSTKDRVVLVSNYTQTLDLFESLCRDLQVPCVRLDGSTSITRRHNLVKTFNDPNSNSFAFLLSSKAGGCGINLIGANRLVMFDPDWNPANDKQALARVWRDGQKKNCYIYRLFSTGTIEEKIYQRQLCKDGLSAMLVTSTGNNELKDSISADLVRDLFTLKENTISDTHDMIQCNRCYDDQGNILDMVPQTTGLEDELNTWGHYYSFNGIPDEILSNTLSECLGNNYETENCELNKTKSNPFELPHNFSPVSFVMACRIELQSQDGENEKEEKENIGNTDNVMGRKCDLNNTVINIFGEEVPSDTETKKRKADDNQCKMKDQSDSEECAEEDESEFDSEEYDKIEVDCDSSNSEMCD</sequence>
<keyword evidence="2" id="KW-0378">Hydrolase</keyword>
<organism evidence="8 9">
    <name type="scientific">Cryptosporidium xiaoi</name>
    <dbReference type="NCBI Taxonomy" id="659607"/>
    <lineage>
        <taxon>Eukaryota</taxon>
        <taxon>Sar</taxon>
        <taxon>Alveolata</taxon>
        <taxon>Apicomplexa</taxon>
        <taxon>Conoidasida</taxon>
        <taxon>Coccidia</taxon>
        <taxon>Eucoccidiorida</taxon>
        <taxon>Eimeriorina</taxon>
        <taxon>Cryptosporidiidae</taxon>
        <taxon>Cryptosporidium</taxon>
    </lineage>
</organism>
<dbReference type="PROSITE" id="PS51194">
    <property type="entry name" value="HELICASE_CTER"/>
    <property type="match status" value="1"/>
</dbReference>
<evidence type="ECO:0000259" key="6">
    <source>
        <dbReference type="PROSITE" id="PS51192"/>
    </source>
</evidence>
<dbReference type="EMBL" id="JAWDEY010000036">
    <property type="protein sequence ID" value="KAK6587737.1"/>
    <property type="molecule type" value="Genomic_DNA"/>
</dbReference>
<dbReference type="SUPFAM" id="SSF52540">
    <property type="entry name" value="P-loop containing nucleoside triphosphate hydrolases"/>
    <property type="match status" value="2"/>
</dbReference>
<keyword evidence="9" id="KW-1185">Reference proteome</keyword>
<dbReference type="GO" id="GO:0005634">
    <property type="term" value="C:nucleus"/>
    <property type="evidence" value="ECO:0007669"/>
    <property type="project" value="TreeGrafter"/>
</dbReference>
<dbReference type="InterPro" id="IPR000330">
    <property type="entry name" value="SNF2_N"/>
</dbReference>
<dbReference type="SMART" id="SM00487">
    <property type="entry name" value="DEXDc"/>
    <property type="match status" value="1"/>
</dbReference>
<dbReference type="Proteomes" id="UP001311799">
    <property type="component" value="Unassembled WGS sequence"/>
</dbReference>
<accession>A0AAV9XSP2</accession>
<evidence type="ECO:0000259" key="7">
    <source>
        <dbReference type="PROSITE" id="PS51194"/>
    </source>
</evidence>
<name>A0AAV9XSP2_9CRYT</name>
<dbReference type="GO" id="GO:0007131">
    <property type="term" value="P:reciprocal meiotic recombination"/>
    <property type="evidence" value="ECO:0007669"/>
    <property type="project" value="TreeGrafter"/>
</dbReference>
<dbReference type="AlphaFoldDB" id="A0AAV9XSP2"/>
<dbReference type="InterPro" id="IPR001650">
    <property type="entry name" value="Helicase_C-like"/>
</dbReference>
<dbReference type="PANTHER" id="PTHR45629:SF7">
    <property type="entry name" value="DNA EXCISION REPAIR PROTEIN ERCC-6-RELATED"/>
    <property type="match status" value="1"/>
</dbReference>
<evidence type="ECO:0000313" key="9">
    <source>
        <dbReference type="Proteomes" id="UP001311799"/>
    </source>
</evidence>
<dbReference type="Gene3D" id="3.40.50.300">
    <property type="entry name" value="P-loop containing nucleotide triphosphate hydrolases"/>
    <property type="match status" value="1"/>
</dbReference>
<comment type="caution">
    <text evidence="8">The sequence shown here is derived from an EMBL/GenBank/DDBJ whole genome shotgun (WGS) entry which is preliminary data.</text>
</comment>
<evidence type="ECO:0000256" key="5">
    <source>
        <dbReference type="SAM" id="MobiDB-lite"/>
    </source>
</evidence>
<dbReference type="Gene3D" id="3.40.50.10810">
    <property type="entry name" value="Tandem AAA-ATPase domain"/>
    <property type="match status" value="1"/>
</dbReference>
<dbReference type="CDD" id="cd18004">
    <property type="entry name" value="DEXHc_RAD54"/>
    <property type="match status" value="1"/>
</dbReference>
<dbReference type="SMART" id="SM00490">
    <property type="entry name" value="HELICc"/>
    <property type="match status" value="1"/>
</dbReference>
<keyword evidence="4" id="KW-0067">ATP-binding</keyword>
<keyword evidence="1" id="KW-0547">Nucleotide-binding</keyword>
<feature type="domain" description="Helicase ATP-binding" evidence="6">
    <location>
        <begin position="158"/>
        <end position="329"/>
    </location>
</feature>
<feature type="region of interest" description="Disordered" evidence="5">
    <location>
        <begin position="839"/>
        <end position="893"/>
    </location>
</feature>
<protein>
    <submittedName>
        <fullName evidence="8">DNA repair RAD54-like</fullName>
    </submittedName>
</protein>
<dbReference type="GO" id="GO:0005524">
    <property type="term" value="F:ATP binding"/>
    <property type="evidence" value="ECO:0007669"/>
    <property type="project" value="UniProtKB-KW"/>
</dbReference>
<dbReference type="InterPro" id="IPR027417">
    <property type="entry name" value="P-loop_NTPase"/>
</dbReference>
<dbReference type="InterPro" id="IPR038718">
    <property type="entry name" value="SNF2-like_sf"/>
</dbReference>
<keyword evidence="3" id="KW-0347">Helicase</keyword>
<dbReference type="PROSITE" id="PS51192">
    <property type="entry name" value="HELICASE_ATP_BIND_1"/>
    <property type="match status" value="1"/>
</dbReference>
<dbReference type="GO" id="GO:0016787">
    <property type="term" value="F:hydrolase activity"/>
    <property type="evidence" value="ECO:0007669"/>
    <property type="project" value="UniProtKB-KW"/>
</dbReference>
<reference evidence="8 9" key="1">
    <citation type="submission" date="2023-10" db="EMBL/GenBank/DDBJ databases">
        <title>Comparative genomics analysis reveals potential genetic determinants of host preference in Cryptosporidium xiaoi.</title>
        <authorList>
            <person name="Xiao L."/>
            <person name="Li J."/>
        </authorList>
    </citation>
    <scope>NUCLEOTIDE SEQUENCE [LARGE SCALE GENOMIC DNA]</scope>
    <source>
        <strain evidence="8 9">52996</strain>
    </source>
</reference>
<feature type="region of interest" description="Disordered" evidence="5">
    <location>
        <begin position="799"/>
        <end position="818"/>
    </location>
</feature>
<dbReference type="InterPro" id="IPR050496">
    <property type="entry name" value="SNF2_RAD54_helicase_repair"/>
</dbReference>
<dbReference type="Gene3D" id="1.20.120.850">
    <property type="entry name" value="SWI2/SNF2 ATPases, N-terminal domain"/>
    <property type="match status" value="1"/>
</dbReference>
<feature type="domain" description="Helicase C-terminal" evidence="7">
    <location>
        <begin position="527"/>
        <end position="685"/>
    </location>
</feature>
<dbReference type="GO" id="GO:0004386">
    <property type="term" value="F:helicase activity"/>
    <property type="evidence" value="ECO:0007669"/>
    <property type="project" value="UniProtKB-KW"/>
</dbReference>
<dbReference type="PANTHER" id="PTHR45629">
    <property type="entry name" value="SNF2/RAD54 FAMILY MEMBER"/>
    <property type="match status" value="1"/>
</dbReference>
<dbReference type="InterPro" id="IPR014001">
    <property type="entry name" value="Helicase_ATP-bd"/>
</dbReference>
<dbReference type="Pfam" id="PF00176">
    <property type="entry name" value="SNF2-rel_dom"/>
    <property type="match status" value="1"/>
</dbReference>
<dbReference type="FunFam" id="3.40.50.10810:FF:000021">
    <property type="entry name" value="DNA repair and recombination protein RAD54"/>
    <property type="match status" value="1"/>
</dbReference>
<dbReference type="Pfam" id="PF00271">
    <property type="entry name" value="Helicase_C"/>
    <property type="match status" value="1"/>
</dbReference>
<evidence type="ECO:0000256" key="1">
    <source>
        <dbReference type="ARBA" id="ARBA00022741"/>
    </source>
</evidence>
<feature type="compositionally biased region" description="Basic and acidic residues" evidence="5">
    <location>
        <begin position="841"/>
        <end position="859"/>
    </location>
</feature>
<feature type="compositionally biased region" description="Acidic residues" evidence="5">
    <location>
        <begin position="860"/>
        <end position="876"/>
    </location>
</feature>
<dbReference type="CDD" id="cd18793">
    <property type="entry name" value="SF2_C_SNF"/>
    <property type="match status" value="1"/>
</dbReference>
<dbReference type="GO" id="GO:0015616">
    <property type="term" value="F:DNA translocase activity"/>
    <property type="evidence" value="ECO:0007669"/>
    <property type="project" value="TreeGrafter"/>
</dbReference>